<organism evidence="11">
    <name type="scientific">Melanaphis sacchari</name>
    <dbReference type="NCBI Taxonomy" id="742174"/>
    <lineage>
        <taxon>Eukaryota</taxon>
        <taxon>Metazoa</taxon>
        <taxon>Ecdysozoa</taxon>
        <taxon>Arthropoda</taxon>
        <taxon>Hexapoda</taxon>
        <taxon>Insecta</taxon>
        <taxon>Pterygota</taxon>
        <taxon>Neoptera</taxon>
        <taxon>Paraneoptera</taxon>
        <taxon>Hemiptera</taxon>
        <taxon>Sternorrhyncha</taxon>
        <taxon>Aphidomorpha</taxon>
        <taxon>Aphidoidea</taxon>
        <taxon>Aphididae</taxon>
        <taxon>Aphidini</taxon>
        <taxon>Melanaphis</taxon>
    </lineage>
</organism>
<comment type="catalytic activity">
    <reaction evidence="10">
        <text>ATP + H2O = ADP + phosphate + H(+)</text>
        <dbReference type="Rhea" id="RHEA:13065"/>
        <dbReference type="ChEBI" id="CHEBI:15377"/>
        <dbReference type="ChEBI" id="CHEBI:15378"/>
        <dbReference type="ChEBI" id="CHEBI:30616"/>
        <dbReference type="ChEBI" id="CHEBI:43474"/>
        <dbReference type="ChEBI" id="CHEBI:456216"/>
    </reaction>
</comment>
<keyword evidence="6 10" id="KW-0547">Nucleotide-binding</keyword>
<dbReference type="PANTHER" id="PTHR12595:SF0">
    <property type="entry name" value="ADENYLATE KINASE ISOENZYME 6"/>
    <property type="match status" value="1"/>
</dbReference>
<dbReference type="SUPFAM" id="SSF52540">
    <property type="entry name" value="P-loop containing nucleoside triphosphate hydrolases"/>
    <property type="match status" value="1"/>
</dbReference>
<keyword evidence="8 10" id="KW-0067">ATP-binding</keyword>
<dbReference type="EC" id="2.7.4.3" evidence="10"/>
<dbReference type="GO" id="GO:0016887">
    <property type="term" value="F:ATP hydrolysis activity"/>
    <property type="evidence" value="ECO:0007669"/>
    <property type="project" value="UniProtKB-UniRule"/>
</dbReference>
<keyword evidence="2 10" id="KW-0963">Cytoplasm</keyword>
<feature type="region of interest" description="LID" evidence="10">
    <location>
        <begin position="110"/>
        <end position="120"/>
    </location>
</feature>
<evidence type="ECO:0000256" key="3">
    <source>
        <dbReference type="ARBA" id="ARBA00022517"/>
    </source>
</evidence>
<feature type="region of interest" description="NMPbind" evidence="10">
    <location>
        <begin position="35"/>
        <end position="58"/>
    </location>
</feature>
<comment type="subcellular location">
    <subcellularLocation>
        <location evidence="10">Cytoplasm</location>
    </subcellularLocation>
    <subcellularLocation>
        <location evidence="10">Nucleus</location>
    </subcellularLocation>
</comment>
<dbReference type="EMBL" id="GFXV01000879">
    <property type="protein sequence ID" value="MBW12684.1"/>
    <property type="molecule type" value="Transcribed_RNA"/>
</dbReference>
<dbReference type="Gene3D" id="3.40.50.300">
    <property type="entry name" value="P-loop containing nucleotide triphosphate hydrolases"/>
    <property type="match status" value="1"/>
</dbReference>
<evidence type="ECO:0000256" key="4">
    <source>
        <dbReference type="ARBA" id="ARBA00022552"/>
    </source>
</evidence>
<dbReference type="InterPro" id="IPR027417">
    <property type="entry name" value="P-loop_NTPase"/>
</dbReference>
<feature type="binding site" evidence="10">
    <location>
        <position position="17"/>
    </location>
    <ligand>
        <name>ATP</name>
        <dbReference type="ChEBI" id="CHEBI:30616"/>
    </ligand>
</feature>
<proteinExistence type="inferred from homology"/>
<keyword evidence="9 10" id="KW-0539">Nucleus</keyword>
<evidence type="ECO:0000256" key="9">
    <source>
        <dbReference type="ARBA" id="ARBA00023242"/>
    </source>
</evidence>
<evidence type="ECO:0000256" key="5">
    <source>
        <dbReference type="ARBA" id="ARBA00022679"/>
    </source>
</evidence>
<feature type="binding site" evidence="10">
    <location>
        <position position="111"/>
    </location>
    <ligand>
        <name>ATP</name>
        <dbReference type="ChEBI" id="CHEBI:30616"/>
    </ligand>
</feature>
<feature type="binding site" evidence="10">
    <location>
        <position position="18"/>
    </location>
    <ligand>
        <name>ATP</name>
        <dbReference type="ChEBI" id="CHEBI:30616"/>
    </ligand>
</feature>
<dbReference type="PANTHER" id="PTHR12595">
    <property type="entry name" value="POS9-ACTIVATING FACTOR FAP7-RELATED"/>
    <property type="match status" value="1"/>
</dbReference>
<comment type="caution">
    <text evidence="10">Lacks conserved residue(s) required for the propagation of feature annotation.</text>
</comment>
<evidence type="ECO:0000256" key="7">
    <source>
        <dbReference type="ARBA" id="ARBA00022777"/>
    </source>
</evidence>
<comment type="subunit">
    <text evidence="10">Monomer and homodimer. Interacts with small ribosomal subunit protein uS11. Not a structural component of 43S pre-ribosomes, but transiently interacts with them by binding to uS11.</text>
</comment>
<dbReference type="Pfam" id="PF13238">
    <property type="entry name" value="AAA_18"/>
    <property type="match status" value="1"/>
</dbReference>
<dbReference type="GO" id="GO:0005524">
    <property type="term" value="F:ATP binding"/>
    <property type="evidence" value="ECO:0007669"/>
    <property type="project" value="UniProtKB-KW"/>
</dbReference>
<reference evidence="11" key="1">
    <citation type="submission" date="2017-10" db="EMBL/GenBank/DDBJ databases">
        <title>Transcriptome Assembly of Sugarcane Aphid Adults.</title>
        <authorList>
            <person name="Scully E.D."/>
            <person name="Palmer N.A."/>
            <person name="Geib S.M."/>
            <person name="Sarath G."/>
            <person name="Sattler S.E."/>
        </authorList>
    </citation>
    <scope>NUCLEOTIDE SEQUENCE</scope>
    <source>
        <tissue evidence="11">Whole body</tissue>
    </source>
</reference>
<comment type="similarity">
    <text evidence="10">Belongs to the adenylate kinase family. AK6 subfamily.</text>
</comment>
<evidence type="ECO:0000256" key="2">
    <source>
        <dbReference type="ARBA" id="ARBA00022490"/>
    </source>
</evidence>
<evidence type="ECO:0000256" key="10">
    <source>
        <dbReference type="HAMAP-Rule" id="MF_03173"/>
    </source>
</evidence>
<feature type="binding site" evidence="10">
    <location>
        <position position="16"/>
    </location>
    <ligand>
        <name>ATP</name>
        <dbReference type="ChEBI" id="CHEBI:30616"/>
    </ligand>
</feature>
<dbReference type="FunFam" id="3.40.50.300:FF:000372">
    <property type="entry name" value="Adenylate kinase isoenzyme 6 homolog"/>
    <property type="match status" value="1"/>
</dbReference>
<name>A0A2H8TF27_9HEMI</name>
<evidence type="ECO:0000256" key="6">
    <source>
        <dbReference type="ARBA" id="ARBA00022741"/>
    </source>
</evidence>
<keyword evidence="5 10" id="KW-0808">Transferase</keyword>
<dbReference type="OrthoDB" id="10251185at2759"/>
<dbReference type="GO" id="GO:0006364">
    <property type="term" value="P:rRNA processing"/>
    <property type="evidence" value="ECO:0007669"/>
    <property type="project" value="UniProtKB-KW"/>
</dbReference>
<dbReference type="HAMAP" id="MF_00039">
    <property type="entry name" value="Adenylate_kinase_AK6"/>
    <property type="match status" value="1"/>
</dbReference>
<comment type="catalytic activity">
    <reaction evidence="1 10">
        <text>AMP + ATP = 2 ADP</text>
        <dbReference type="Rhea" id="RHEA:12973"/>
        <dbReference type="ChEBI" id="CHEBI:30616"/>
        <dbReference type="ChEBI" id="CHEBI:456215"/>
        <dbReference type="ChEBI" id="CHEBI:456216"/>
        <dbReference type="EC" id="2.7.4.3"/>
    </reaction>
</comment>
<dbReference type="AlphaFoldDB" id="A0A2H8TF27"/>
<evidence type="ECO:0000256" key="1">
    <source>
        <dbReference type="ARBA" id="ARBA00000582"/>
    </source>
</evidence>
<sequence length="175" mass="20465">MRSKPNILITGTPGVGKSKLCEELIRNGLDMEWIEVGQVAKRCNCYSGYDEELDCHILDEDKLLDELESRMEEGGKIIDYHGCDFFPERWFDVVFVLRTNNTILFDRLEKRGYSTKKLQKNIECEIFQTLLEEAKESYDNNIVNELPNETFADMEQNITQISAWVNQWIKDNVNK</sequence>
<keyword evidence="7 10" id="KW-0418">Kinase</keyword>
<dbReference type="GO" id="GO:0005737">
    <property type="term" value="C:cytoplasm"/>
    <property type="evidence" value="ECO:0007669"/>
    <property type="project" value="UniProtKB-SubCell"/>
</dbReference>
<keyword evidence="3 10" id="KW-0690">Ribosome biogenesis</keyword>
<comment type="function">
    <text evidence="10">Broad-specificity nucleoside monophosphate (NMP) kinase that catalyzes the reversible transfer of the terminal phosphate group between nucleoside triphosphates and monophosphates. Has also ATPase activity. Involved in the late cytoplasmic maturation steps of the 40S ribosomal particles, specifically 18S rRNA maturation. While NMP activity is not required for ribosome maturation, ATPase activity is. Associates transiently with small ribosomal subunit protein uS11. ATP hydrolysis breaks the interaction with uS11. May temporarily remove uS11 from the ribosome to enable a conformational change of the ribosomal RNA that is needed for the final maturation step of the small ribosomal subunit. Its NMP activity may have a role in nuclear energy homeostasis.</text>
</comment>
<dbReference type="GO" id="GO:0042274">
    <property type="term" value="P:ribosomal small subunit biogenesis"/>
    <property type="evidence" value="ECO:0007669"/>
    <property type="project" value="UniProtKB-UniRule"/>
</dbReference>
<evidence type="ECO:0000256" key="8">
    <source>
        <dbReference type="ARBA" id="ARBA00022840"/>
    </source>
</evidence>
<evidence type="ECO:0000313" key="11">
    <source>
        <dbReference type="EMBL" id="MBW12684.1"/>
    </source>
</evidence>
<dbReference type="GO" id="GO:0005634">
    <property type="term" value="C:nucleus"/>
    <property type="evidence" value="ECO:0007669"/>
    <property type="project" value="UniProtKB-SubCell"/>
</dbReference>
<protein>
    <recommendedName>
        <fullName evidence="10">Adenylate kinase isoenzyme 6 homolog</fullName>
        <shortName evidence="10">AK6</shortName>
        <ecNumber evidence="10">2.7.4.3</ecNumber>
    </recommendedName>
    <alternativeName>
        <fullName evidence="10">Dual activity adenylate kinase/ATPase</fullName>
        <shortName evidence="10">AK/ATPase</shortName>
    </alternativeName>
</protein>
<accession>A0A2H8TF27</accession>
<gene>
    <name evidence="11" type="primary">Taf9_0</name>
</gene>
<keyword evidence="4 10" id="KW-0698">rRNA processing</keyword>
<feature type="binding site" evidence="10">
    <location>
        <position position="14"/>
    </location>
    <ligand>
        <name>ATP</name>
        <dbReference type="ChEBI" id="CHEBI:30616"/>
    </ligand>
</feature>
<dbReference type="InterPro" id="IPR020618">
    <property type="entry name" value="Adenyl_kinase_AK6"/>
</dbReference>
<dbReference type="GO" id="GO:0004017">
    <property type="term" value="F:AMP kinase activity"/>
    <property type="evidence" value="ECO:0007669"/>
    <property type="project" value="UniProtKB-UniRule"/>
</dbReference>